<dbReference type="EMBL" id="NEVH01002774">
    <property type="protein sequence ID" value="PNF41319.1"/>
    <property type="molecule type" value="Genomic_DNA"/>
</dbReference>
<dbReference type="Proteomes" id="UP000235965">
    <property type="component" value="Unassembled WGS sequence"/>
</dbReference>
<dbReference type="PANTHER" id="PTHR39069">
    <property type="entry name" value="ECDYSONE-INDUCIBLE GENE E1, ISOFORM A"/>
    <property type="match status" value="1"/>
</dbReference>
<dbReference type="PANTHER" id="PTHR39069:SF8">
    <property type="entry name" value="FI17111P1"/>
    <property type="match status" value="1"/>
</dbReference>
<organism evidence="2 3">
    <name type="scientific">Cryptotermes secundus</name>
    <dbReference type="NCBI Taxonomy" id="105785"/>
    <lineage>
        <taxon>Eukaryota</taxon>
        <taxon>Metazoa</taxon>
        <taxon>Ecdysozoa</taxon>
        <taxon>Arthropoda</taxon>
        <taxon>Hexapoda</taxon>
        <taxon>Insecta</taxon>
        <taxon>Pterygota</taxon>
        <taxon>Neoptera</taxon>
        <taxon>Polyneoptera</taxon>
        <taxon>Dictyoptera</taxon>
        <taxon>Blattodea</taxon>
        <taxon>Blattoidea</taxon>
        <taxon>Termitoidae</taxon>
        <taxon>Kalotermitidae</taxon>
        <taxon>Cryptotermitinae</taxon>
        <taxon>Cryptotermes</taxon>
    </lineage>
</organism>
<feature type="domain" description="EB" evidence="1">
    <location>
        <begin position="181"/>
        <end position="227"/>
    </location>
</feature>
<dbReference type="AlphaFoldDB" id="A0A2J7RKJ8"/>
<keyword evidence="3" id="KW-1185">Reference proteome</keyword>
<name>A0A2J7RKJ8_9NEOP</name>
<proteinExistence type="predicted"/>
<dbReference type="OrthoDB" id="504708at2759"/>
<dbReference type="InParanoid" id="A0A2J7RKJ8"/>
<evidence type="ECO:0000313" key="3">
    <source>
        <dbReference type="Proteomes" id="UP000235965"/>
    </source>
</evidence>
<evidence type="ECO:0000313" key="2">
    <source>
        <dbReference type="EMBL" id="PNF41319.1"/>
    </source>
</evidence>
<dbReference type="InterPro" id="IPR006149">
    <property type="entry name" value="EB_dom"/>
</dbReference>
<evidence type="ECO:0000259" key="1">
    <source>
        <dbReference type="Pfam" id="PF01683"/>
    </source>
</evidence>
<gene>
    <name evidence="2" type="ORF">B7P43_G17739</name>
</gene>
<protein>
    <recommendedName>
        <fullName evidence="1">EB domain-containing protein</fullName>
    </recommendedName>
</protein>
<reference evidence="2 3" key="1">
    <citation type="submission" date="2017-12" db="EMBL/GenBank/DDBJ databases">
        <title>Hemimetabolous genomes reveal molecular basis of termite eusociality.</title>
        <authorList>
            <person name="Harrison M.C."/>
            <person name="Jongepier E."/>
            <person name="Robertson H.M."/>
            <person name="Arning N."/>
            <person name="Bitard-Feildel T."/>
            <person name="Chao H."/>
            <person name="Childers C.P."/>
            <person name="Dinh H."/>
            <person name="Doddapaneni H."/>
            <person name="Dugan S."/>
            <person name="Gowin J."/>
            <person name="Greiner C."/>
            <person name="Han Y."/>
            <person name="Hu H."/>
            <person name="Hughes D.S.T."/>
            <person name="Huylmans A.-K."/>
            <person name="Kemena C."/>
            <person name="Kremer L.P.M."/>
            <person name="Lee S.L."/>
            <person name="Lopez-Ezquerra A."/>
            <person name="Mallet L."/>
            <person name="Monroy-Kuhn J.M."/>
            <person name="Moser A."/>
            <person name="Murali S.C."/>
            <person name="Muzny D.M."/>
            <person name="Otani S."/>
            <person name="Piulachs M.-D."/>
            <person name="Poelchau M."/>
            <person name="Qu J."/>
            <person name="Schaub F."/>
            <person name="Wada-Katsumata A."/>
            <person name="Worley K.C."/>
            <person name="Xie Q."/>
            <person name="Ylla G."/>
            <person name="Poulsen M."/>
            <person name="Gibbs R.A."/>
            <person name="Schal C."/>
            <person name="Richards S."/>
            <person name="Belles X."/>
            <person name="Korb J."/>
            <person name="Bornberg-Bauer E."/>
        </authorList>
    </citation>
    <scope>NUCLEOTIDE SEQUENCE [LARGE SCALE GENOMIC DNA]</scope>
    <source>
        <tissue evidence="2">Whole body</tissue>
    </source>
</reference>
<accession>A0A2J7RKJ8</accession>
<comment type="caution">
    <text evidence="2">The sequence shown here is derived from an EMBL/GenBank/DDBJ whole genome shotgun (WGS) entry which is preliminary data.</text>
</comment>
<feature type="domain" description="EB" evidence="1">
    <location>
        <begin position="93"/>
        <end position="135"/>
    </location>
</feature>
<dbReference type="STRING" id="105785.A0A2J7RKJ8"/>
<dbReference type="Pfam" id="PF01683">
    <property type="entry name" value="EB"/>
    <property type="match status" value="2"/>
</dbReference>
<sequence>MFVLFQDSSVILTRTAGTPVLSACRTSAVVEKATFRIMRYALSFQISCIAVVLGEKCNRSRDCAVTAGGPAVQCSHGVCKCERGYRPTPDKRGCVLQVLLGEECVSAEDCMSTSSNRSTECWQGVCSCPAGFRFTPDRKDCIKAAIGDPCQNSRECHVTPHTRICDNNICKCSRLYVPSKQNNNTCLRVANYNSFCEEDHQCLTNNTRCDVPKCACKKGYKWDASKCVNSEEVKAERRSEVKSLEVKAELRSPEFRSEDGS</sequence>